<gene>
    <name evidence="1" type="ORF">BZM27_26025</name>
</gene>
<evidence type="ECO:0000313" key="2">
    <source>
        <dbReference type="Proteomes" id="UP000294200"/>
    </source>
</evidence>
<evidence type="ECO:0000313" key="1">
    <source>
        <dbReference type="EMBL" id="TCG06478.1"/>
    </source>
</evidence>
<proteinExistence type="predicted"/>
<organism evidence="1 2">
    <name type="scientific">Paraburkholderia steynii</name>
    <dbReference type="NCBI Taxonomy" id="1245441"/>
    <lineage>
        <taxon>Bacteria</taxon>
        <taxon>Pseudomonadati</taxon>
        <taxon>Pseudomonadota</taxon>
        <taxon>Betaproteobacteria</taxon>
        <taxon>Burkholderiales</taxon>
        <taxon>Burkholderiaceae</taxon>
        <taxon>Paraburkholderia</taxon>
    </lineage>
</organism>
<dbReference type="EMBL" id="MWML01000106">
    <property type="protein sequence ID" value="TCG06478.1"/>
    <property type="molecule type" value="Genomic_DNA"/>
</dbReference>
<sequence length="111" mass="11700">MTVLALHVNQPASADNIIIASNIGHIGKKADADDLSVLNSGEPRMEVTRTGDISVELVMRDANGLSIGVVGSTWRLPAGDSKALVLHNAELVRDEMASKTPSLAALFEPAR</sequence>
<accession>A0A4V2NGW3</accession>
<dbReference type="Proteomes" id="UP000294200">
    <property type="component" value="Unassembled WGS sequence"/>
</dbReference>
<name>A0A4V2NGW3_9BURK</name>
<reference evidence="1 2" key="1">
    <citation type="submission" date="2017-02" db="EMBL/GenBank/DDBJ databases">
        <title>Paraburkholderia sophoroidis sp. nov. and Paraburkholderia steynii sp. nov. rhizobial symbionts of the fynbos legume Hypocalyptus sophoroides.</title>
        <authorList>
            <person name="Steenkamp E.T."/>
            <person name="Beukes C.W."/>
            <person name="Van Zyl E."/>
            <person name="Avontuur J."/>
            <person name="Chan W.Y."/>
            <person name="Hassen A."/>
            <person name="Palmer M."/>
            <person name="Mthombeni L."/>
            <person name="Phalane F."/>
            <person name="Sereme K."/>
            <person name="Venter S.N."/>
        </authorList>
    </citation>
    <scope>NUCLEOTIDE SEQUENCE [LARGE SCALE GENOMIC DNA]</scope>
    <source>
        <strain evidence="1 2">HC1.1ba</strain>
    </source>
</reference>
<dbReference type="AlphaFoldDB" id="A0A4V2NGW3"/>
<keyword evidence="2" id="KW-1185">Reference proteome</keyword>
<comment type="caution">
    <text evidence="1">The sequence shown here is derived from an EMBL/GenBank/DDBJ whole genome shotgun (WGS) entry which is preliminary data.</text>
</comment>
<protein>
    <submittedName>
        <fullName evidence="1">Uncharacterized protein</fullName>
    </submittedName>
</protein>